<sequence>MTELKITDSDIGDKLRGKSAIVTGGSSGIGQGIVHYLTKAGVRVLIGDLQEPRDPIDGPIFQKTDAGDWDSLLALFKRAEKDFGRIDIVVPNAGFGDRGDYFDHKDDNGDPIRPEFSCMKVTLIGQMYTVKLAMHFMRKQSPQGGVIVSTVSRSGYDCQSIPVYAVSKHGMIGLMRGLRNHTPTWNIRVNSIAPHVTDTAAVRSVPGLVESLVRVGIPVSSVEETARAAAFLAANETYNGCTVSIMGSEYRELESGVERHKRDVMGNDPRFNMTPEQQEVMGKFDTLNLKGSDLQRR</sequence>
<keyword evidence="2" id="KW-1185">Reference proteome</keyword>
<gene>
    <name evidence="1" type="ORF">H2198_001583</name>
</gene>
<proteinExistence type="predicted"/>
<organism evidence="1 2">
    <name type="scientific">Neophaeococcomyces mojaviensis</name>
    <dbReference type="NCBI Taxonomy" id="3383035"/>
    <lineage>
        <taxon>Eukaryota</taxon>
        <taxon>Fungi</taxon>
        <taxon>Dikarya</taxon>
        <taxon>Ascomycota</taxon>
        <taxon>Pezizomycotina</taxon>
        <taxon>Eurotiomycetes</taxon>
        <taxon>Chaetothyriomycetidae</taxon>
        <taxon>Chaetothyriales</taxon>
        <taxon>Chaetothyriales incertae sedis</taxon>
        <taxon>Neophaeococcomyces</taxon>
    </lineage>
</organism>
<evidence type="ECO:0000313" key="1">
    <source>
        <dbReference type="EMBL" id="KAJ9662041.1"/>
    </source>
</evidence>
<dbReference type="Proteomes" id="UP001172386">
    <property type="component" value="Unassembled WGS sequence"/>
</dbReference>
<evidence type="ECO:0000313" key="2">
    <source>
        <dbReference type="Proteomes" id="UP001172386"/>
    </source>
</evidence>
<accession>A0ACC3AGG6</accession>
<comment type="caution">
    <text evidence="1">The sequence shown here is derived from an EMBL/GenBank/DDBJ whole genome shotgun (WGS) entry which is preliminary data.</text>
</comment>
<protein>
    <submittedName>
        <fullName evidence="1">Uncharacterized protein</fullName>
    </submittedName>
</protein>
<reference evidence="1" key="1">
    <citation type="submission" date="2022-10" db="EMBL/GenBank/DDBJ databases">
        <title>Culturing micro-colonial fungi from biological soil crusts in the Mojave desert and describing Neophaeococcomyces mojavensis, and introducing the new genera and species Taxawa tesnikishii.</title>
        <authorList>
            <person name="Kurbessoian T."/>
            <person name="Stajich J.E."/>
        </authorList>
    </citation>
    <scope>NUCLEOTIDE SEQUENCE</scope>
    <source>
        <strain evidence="1">JES_112</strain>
    </source>
</reference>
<dbReference type="EMBL" id="JAPDRQ010000018">
    <property type="protein sequence ID" value="KAJ9662041.1"/>
    <property type="molecule type" value="Genomic_DNA"/>
</dbReference>
<name>A0ACC3AGG6_9EURO</name>